<evidence type="ECO:0000313" key="3">
    <source>
        <dbReference type="Proteomes" id="UP001153076"/>
    </source>
</evidence>
<dbReference type="AlphaFoldDB" id="A0A9Q1JXS0"/>
<comment type="caution">
    <text evidence="2">The sequence shown here is derived from an EMBL/GenBank/DDBJ whole genome shotgun (WGS) entry which is preliminary data.</text>
</comment>
<feature type="region of interest" description="Disordered" evidence="1">
    <location>
        <begin position="1"/>
        <end position="27"/>
    </location>
</feature>
<gene>
    <name evidence="2" type="ORF">Cgig2_015590</name>
</gene>
<protein>
    <submittedName>
        <fullName evidence="2">Uncharacterized protein</fullName>
    </submittedName>
</protein>
<feature type="compositionally biased region" description="Polar residues" evidence="1">
    <location>
        <begin position="7"/>
        <end position="21"/>
    </location>
</feature>
<dbReference type="EMBL" id="JAKOGI010000583">
    <property type="protein sequence ID" value="KAJ8432797.1"/>
    <property type="molecule type" value="Genomic_DNA"/>
</dbReference>
<accession>A0A9Q1JXS0</accession>
<proteinExistence type="predicted"/>
<sequence>MEKFQAHNLNGHNPSQEASSSVEDDHGHGSLCIGKPPIADLPAVDGASGSYPLLPYELVPPPLTPPTFFSCTTLEATQWNDLYLELEDLNDLVMSTDSSKERKLEEGDECSSHSLIKFYNRFLASLFMLDAYHPFFGRRQPLPGMGSSRSTIPLVCYSSNFLLWFNGCFLEINYYDARRWNLW</sequence>
<evidence type="ECO:0000313" key="2">
    <source>
        <dbReference type="EMBL" id="KAJ8432797.1"/>
    </source>
</evidence>
<reference evidence="2" key="1">
    <citation type="submission" date="2022-04" db="EMBL/GenBank/DDBJ databases">
        <title>Carnegiea gigantea Genome sequencing and assembly v2.</title>
        <authorList>
            <person name="Copetti D."/>
            <person name="Sanderson M.J."/>
            <person name="Burquez A."/>
            <person name="Wojciechowski M.F."/>
        </authorList>
    </citation>
    <scope>NUCLEOTIDE SEQUENCE</scope>
    <source>
        <strain evidence="2">SGP5-SGP5p</strain>
        <tissue evidence="2">Aerial part</tissue>
    </source>
</reference>
<name>A0A9Q1JXS0_9CARY</name>
<evidence type="ECO:0000256" key="1">
    <source>
        <dbReference type="SAM" id="MobiDB-lite"/>
    </source>
</evidence>
<keyword evidence="3" id="KW-1185">Reference proteome</keyword>
<organism evidence="2 3">
    <name type="scientific">Carnegiea gigantea</name>
    <dbReference type="NCBI Taxonomy" id="171969"/>
    <lineage>
        <taxon>Eukaryota</taxon>
        <taxon>Viridiplantae</taxon>
        <taxon>Streptophyta</taxon>
        <taxon>Embryophyta</taxon>
        <taxon>Tracheophyta</taxon>
        <taxon>Spermatophyta</taxon>
        <taxon>Magnoliopsida</taxon>
        <taxon>eudicotyledons</taxon>
        <taxon>Gunneridae</taxon>
        <taxon>Pentapetalae</taxon>
        <taxon>Caryophyllales</taxon>
        <taxon>Cactineae</taxon>
        <taxon>Cactaceae</taxon>
        <taxon>Cactoideae</taxon>
        <taxon>Echinocereeae</taxon>
        <taxon>Carnegiea</taxon>
    </lineage>
</organism>
<dbReference type="Proteomes" id="UP001153076">
    <property type="component" value="Unassembled WGS sequence"/>
</dbReference>